<dbReference type="AlphaFoldDB" id="A0AA42HZ44"/>
<dbReference type="Pfam" id="PF05164">
    <property type="entry name" value="ZapA"/>
    <property type="match status" value="1"/>
</dbReference>
<comment type="subcellular location">
    <subcellularLocation>
        <location evidence="1">Cytoplasm</location>
    </subcellularLocation>
</comment>
<dbReference type="Proteomes" id="UP001158297">
    <property type="component" value="Unassembled WGS sequence"/>
</dbReference>
<keyword evidence="3" id="KW-0963">Cytoplasm</keyword>
<keyword evidence="4 11" id="KW-0132">Cell division</keyword>
<organism evidence="11 12">
    <name type="scientific">Comamonas aquatica</name>
    <dbReference type="NCBI Taxonomy" id="225991"/>
    <lineage>
        <taxon>Bacteria</taxon>
        <taxon>Pseudomonadati</taxon>
        <taxon>Pseudomonadota</taxon>
        <taxon>Betaproteobacteria</taxon>
        <taxon>Burkholderiales</taxon>
        <taxon>Comamonadaceae</taxon>
        <taxon>Comamonas</taxon>
    </lineage>
</organism>
<evidence type="ECO:0000313" key="12">
    <source>
        <dbReference type="Proteomes" id="UP001158297"/>
    </source>
</evidence>
<evidence type="ECO:0000256" key="6">
    <source>
        <dbReference type="ARBA" id="ARBA00023306"/>
    </source>
</evidence>
<dbReference type="Gene3D" id="3.30.160.880">
    <property type="entry name" value="Cell division protein ZapA protomer, N-terminal domain"/>
    <property type="match status" value="1"/>
</dbReference>
<accession>A0AA42HZ44</accession>
<dbReference type="RefSeq" id="WP_274753755.1">
    <property type="nucleotide sequence ID" value="NZ_CAURON010000008.1"/>
</dbReference>
<dbReference type="EMBL" id="JAODZU010000006">
    <property type="protein sequence ID" value="MDH0362910.1"/>
    <property type="molecule type" value="Genomic_DNA"/>
</dbReference>
<comment type="subunit">
    <text evidence="8">Homodimer. Interacts with FtsZ.</text>
</comment>
<evidence type="ECO:0000256" key="9">
    <source>
        <dbReference type="ARBA" id="ARBA00033158"/>
    </source>
</evidence>
<comment type="caution">
    <text evidence="11">The sequence shown here is derived from an EMBL/GenBank/DDBJ whole genome shotgun (WGS) entry which is preliminary data.</text>
</comment>
<name>A0AA42HZ44_9BURK</name>
<evidence type="ECO:0000256" key="7">
    <source>
        <dbReference type="ARBA" id="ARBA00024910"/>
    </source>
</evidence>
<evidence type="ECO:0000256" key="10">
    <source>
        <dbReference type="SAM" id="Coils"/>
    </source>
</evidence>
<dbReference type="GO" id="GO:0030428">
    <property type="term" value="C:cell septum"/>
    <property type="evidence" value="ECO:0007669"/>
    <property type="project" value="TreeGrafter"/>
</dbReference>
<reference evidence="11" key="1">
    <citation type="submission" date="2022-09" db="EMBL/GenBank/DDBJ databases">
        <title>Intensive care unit water sources are persistently colonized with multi-drug resistant bacteria and are the site of extensive horizontal gene transfer of antibiotic resistance genes.</title>
        <authorList>
            <person name="Diorio-Toth L."/>
        </authorList>
    </citation>
    <scope>NUCLEOTIDE SEQUENCE</scope>
    <source>
        <strain evidence="11">GD04130</strain>
    </source>
</reference>
<evidence type="ECO:0000256" key="5">
    <source>
        <dbReference type="ARBA" id="ARBA00023210"/>
    </source>
</evidence>
<evidence type="ECO:0000256" key="3">
    <source>
        <dbReference type="ARBA" id="ARBA00022490"/>
    </source>
</evidence>
<dbReference type="GO" id="GO:0000917">
    <property type="term" value="P:division septum assembly"/>
    <property type="evidence" value="ECO:0007669"/>
    <property type="project" value="UniProtKB-KW"/>
</dbReference>
<keyword evidence="10" id="KW-0175">Coiled coil</keyword>
<dbReference type="InterPro" id="IPR042233">
    <property type="entry name" value="Cell_div_ZapA_N"/>
</dbReference>
<dbReference type="GO" id="GO:0032153">
    <property type="term" value="C:cell division site"/>
    <property type="evidence" value="ECO:0007669"/>
    <property type="project" value="TreeGrafter"/>
</dbReference>
<dbReference type="PANTHER" id="PTHR34981">
    <property type="entry name" value="CELL DIVISION PROTEIN ZAPA"/>
    <property type="match status" value="1"/>
</dbReference>
<dbReference type="GO" id="GO:0005829">
    <property type="term" value="C:cytosol"/>
    <property type="evidence" value="ECO:0007669"/>
    <property type="project" value="TreeGrafter"/>
</dbReference>
<comment type="function">
    <text evidence="7">Activator of cell division through the inhibition of FtsZ GTPase activity, therefore promoting FtsZ assembly into bundles of protofilaments necessary for the formation of the division Z ring. It is recruited early at mid-cell but it is not essential for cell division.</text>
</comment>
<evidence type="ECO:0000256" key="4">
    <source>
        <dbReference type="ARBA" id="ARBA00022618"/>
    </source>
</evidence>
<evidence type="ECO:0000313" key="11">
    <source>
        <dbReference type="EMBL" id="MDH0362910.1"/>
    </source>
</evidence>
<gene>
    <name evidence="11" type="ORF">N7330_07570</name>
</gene>
<dbReference type="InterPro" id="IPR036192">
    <property type="entry name" value="Cell_div_ZapA-like_sf"/>
</dbReference>
<dbReference type="InterPro" id="IPR007838">
    <property type="entry name" value="Cell_div_ZapA-like"/>
</dbReference>
<feature type="coiled-coil region" evidence="10">
    <location>
        <begin position="56"/>
        <end position="83"/>
    </location>
</feature>
<evidence type="ECO:0000256" key="2">
    <source>
        <dbReference type="ARBA" id="ARBA00015195"/>
    </source>
</evidence>
<keyword evidence="5" id="KW-0717">Septation</keyword>
<evidence type="ECO:0000256" key="8">
    <source>
        <dbReference type="ARBA" id="ARBA00026068"/>
    </source>
</evidence>
<evidence type="ECO:0000256" key="1">
    <source>
        <dbReference type="ARBA" id="ARBA00004496"/>
    </source>
</evidence>
<protein>
    <recommendedName>
        <fullName evidence="2">Cell division protein ZapA</fullName>
    </recommendedName>
    <alternativeName>
        <fullName evidence="9">Z ring-associated protein ZapA</fullName>
    </alternativeName>
</protein>
<dbReference type="GO" id="GO:0000921">
    <property type="term" value="P:septin ring assembly"/>
    <property type="evidence" value="ECO:0007669"/>
    <property type="project" value="TreeGrafter"/>
</dbReference>
<proteinExistence type="predicted"/>
<dbReference type="SUPFAM" id="SSF102829">
    <property type="entry name" value="Cell division protein ZapA-like"/>
    <property type="match status" value="1"/>
</dbReference>
<keyword evidence="6" id="KW-0131">Cell cycle</keyword>
<dbReference type="PANTHER" id="PTHR34981:SF1">
    <property type="entry name" value="CELL DIVISION PROTEIN ZAPA"/>
    <property type="match status" value="1"/>
</dbReference>
<dbReference type="GO" id="GO:0043093">
    <property type="term" value="P:FtsZ-dependent cytokinesis"/>
    <property type="evidence" value="ECO:0007669"/>
    <property type="project" value="TreeGrafter"/>
</dbReference>
<sequence length="196" mass="21269">MSQIEIQILHQDYLLTCPDGQENQLLEAVERVDQQFQHMRNTSKLRSRERVGVLLAVNLAYENLELRKQLQALQQQLADVQELGDAGLPDIAEPDPLLLALQAQAEHDAHLAAQLLHRLDTALAPAPEAEPDAPSYPAQLQVQAMAAAPQVAQAEIAFQTIPDSLPVAATLDTTASAADLDNDIRVELPPAGSQAL</sequence>